<dbReference type="EMBL" id="AZBU02000009">
    <property type="protein sequence ID" value="TKR64760.1"/>
    <property type="molecule type" value="Genomic_DNA"/>
</dbReference>
<dbReference type="Proteomes" id="UP000298663">
    <property type="component" value="Unassembled WGS sequence"/>
</dbReference>
<protein>
    <submittedName>
        <fullName evidence="1">Uncharacterized protein</fullName>
    </submittedName>
</protein>
<sequence length="87" mass="9699">MAVLPYASSPASSFDKQPISTRRVCDVHRLFRLRIKPIHFLAFGSFSGPPPASICLFQRPLLIAVSCRFFTALVFGPTTRREPSSEC</sequence>
<gene>
    <name evidence="1" type="ORF">L596_025245</name>
</gene>
<dbReference type="AlphaFoldDB" id="A0A4U5M787"/>
<proteinExistence type="predicted"/>
<accession>A0A4U5M787</accession>
<evidence type="ECO:0000313" key="1">
    <source>
        <dbReference type="EMBL" id="TKR64760.1"/>
    </source>
</evidence>
<comment type="caution">
    <text evidence="1">The sequence shown here is derived from an EMBL/GenBank/DDBJ whole genome shotgun (WGS) entry which is preliminary data.</text>
</comment>
<name>A0A4U5M787_STECR</name>
<reference evidence="1 2" key="2">
    <citation type="journal article" date="2019" name="G3 (Bethesda)">
        <title>Hybrid Assembly of the Genome of the Entomopathogenic Nematode Steinernema carpocapsae Identifies the X-Chromosome.</title>
        <authorList>
            <person name="Serra L."/>
            <person name="Macchietto M."/>
            <person name="Macias-Munoz A."/>
            <person name="McGill C.J."/>
            <person name="Rodriguez I.M."/>
            <person name="Rodriguez B."/>
            <person name="Murad R."/>
            <person name="Mortazavi A."/>
        </authorList>
    </citation>
    <scope>NUCLEOTIDE SEQUENCE [LARGE SCALE GENOMIC DNA]</scope>
    <source>
        <strain evidence="1 2">ALL</strain>
    </source>
</reference>
<organism evidence="1 2">
    <name type="scientific">Steinernema carpocapsae</name>
    <name type="common">Entomopathogenic nematode</name>
    <dbReference type="NCBI Taxonomy" id="34508"/>
    <lineage>
        <taxon>Eukaryota</taxon>
        <taxon>Metazoa</taxon>
        <taxon>Ecdysozoa</taxon>
        <taxon>Nematoda</taxon>
        <taxon>Chromadorea</taxon>
        <taxon>Rhabditida</taxon>
        <taxon>Tylenchina</taxon>
        <taxon>Panagrolaimomorpha</taxon>
        <taxon>Strongyloidoidea</taxon>
        <taxon>Steinernematidae</taxon>
        <taxon>Steinernema</taxon>
    </lineage>
</organism>
<evidence type="ECO:0000313" key="2">
    <source>
        <dbReference type="Proteomes" id="UP000298663"/>
    </source>
</evidence>
<keyword evidence="2" id="KW-1185">Reference proteome</keyword>
<reference evidence="1 2" key="1">
    <citation type="journal article" date="2015" name="Genome Biol.">
        <title>Comparative genomics of Steinernema reveals deeply conserved gene regulatory networks.</title>
        <authorList>
            <person name="Dillman A.R."/>
            <person name="Macchietto M."/>
            <person name="Porter C.F."/>
            <person name="Rogers A."/>
            <person name="Williams B."/>
            <person name="Antoshechkin I."/>
            <person name="Lee M.M."/>
            <person name="Goodwin Z."/>
            <person name="Lu X."/>
            <person name="Lewis E.E."/>
            <person name="Goodrich-Blair H."/>
            <person name="Stock S.P."/>
            <person name="Adams B.J."/>
            <person name="Sternberg P.W."/>
            <person name="Mortazavi A."/>
        </authorList>
    </citation>
    <scope>NUCLEOTIDE SEQUENCE [LARGE SCALE GENOMIC DNA]</scope>
    <source>
        <strain evidence="1 2">ALL</strain>
    </source>
</reference>